<organism evidence="2 3">
    <name type="scientific">Paramecium primaurelia</name>
    <dbReference type="NCBI Taxonomy" id="5886"/>
    <lineage>
        <taxon>Eukaryota</taxon>
        <taxon>Sar</taxon>
        <taxon>Alveolata</taxon>
        <taxon>Ciliophora</taxon>
        <taxon>Intramacronucleata</taxon>
        <taxon>Oligohymenophorea</taxon>
        <taxon>Peniculida</taxon>
        <taxon>Parameciidae</taxon>
        <taxon>Paramecium</taxon>
    </lineage>
</organism>
<dbReference type="AlphaFoldDB" id="A0A8S1NEL1"/>
<dbReference type="Proteomes" id="UP000688137">
    <property type="component" value="Unassembled WGS sequence"/>
</dbReference>
<reference evidence="2" key="1">
    <citation type="submission" date="2021-01" db="EMBL/GenBank/DDBJ databases">
        <authorList>
            <consortium name="Genoscope - CEA"/>
            <person name="William W."/>
        </authorList>
    </citation>
    <scope>NUCLEOTIDE SEQUENCE</scope>
</reference>
<dbReference type="EMBL" id="CAJJDM010000084">
    <property type="protein sequence ID" value="CAD8088401.1"/>
    <property type="molecule type" value="Genomic_DNA"/>
</dbReference>
<sequence length="429" mass="51179">MNQERKHHFQDKHIEILWRITQDNQIQNQQIQFEYVQAKYNEDLGFGIGVGGNVKMSNGQKYLAFPDEQGKVNILVDNQWVPLEKNLAEFQQYIPDQIQQQIPQYNQLNNEPSLYVEIRDQNNFKKYRGHITVSDYVSQTQSLGEELEDLYLEIEKNIQSIFDKNSSVFLNMMHKDPQLEFKLKMGKGKKLIDFFIPIKLTLVEQNQEEREKLQKEIKLYKQNKRLENIEQNVNQLQQNLTDHSQRIGFISQELGNQKTELYNKIQNVELNFQYQYQKFLQQKQNQFKKFSINQMKKVKEQDYIYIIQKLKGQCEFELLLVDDEIEFQVGVIEDDDLDNIEKKNKSYFVVLPDGKFTRGTREFGNFFTHQLQLEDKLGLRVDTFQRTFQLVINDYPFPPVKINKSIQEYSFIIKSSEKLNRFAEDTNQS</sequence>
<feature type="coiled-coil region" evidence="1">
    <location>
        <begin position="203"/>
        <end position="271"/>
    </location>
</feature>
<proteinExistence type="predicted"/>
<gene>
    <name evidence="2" type="ORF">PPRIM_AZ9-3.1.T0810002</name>
</gene>
<evidence type="ECO:0000256" key="1">
    <source>
        <dbReference type="SAM" id="Coils"/>
    </source>
</evidence>
<evidence type="ECO:0000313" key="2">
    <source>
        <dbReference type="EMBL" id="CAD8088401.1"/>
    </source>
</evidence>
<protein>
    <submittedName>
        <fullName evidence="2">Uncharacterized protein</fullName>
    </submittedName>
</protein>
<accession>A0A8S1NEL1</accession>
<evidence type="ECO:0000313" key="3">
    <source>
        <dbReference type="Proteomes" id="UP000688137"/>
    </source>
</evidence>
<keyword evidence="1" id="KW-0175">Coiled coil</keyword>
<name>A0A8S1NEL1_PARPR</name>
<keyword evidence="3" id="KW-1185">Reference proteome</keyword>
<comment type="caution">
    <text evidence="2">The sequence shown here is derived from an EMBL/GenBank/DDBJ whole genome shotgun (WGS) entry which is preliminary data.</text>
</comment>
<dbReference type="OMA" id="PPIRIND"/>